<sequence length="626" mass="65839">MPTANGLRLRVTMALVVIIAVTVAAFSVVTFRTFDEAIVPELRQRTKILGTMLRDDLQRTLELGIPIEAVAGFGEKAAEIVDDFPEVQRVRIVSSTGAVLVDINHEEANAPLKTDPGLQVWSHDFPVLVGNKIAAEIELTGNPRLIETRLLRALMDIAVIAFAIILLGVEMILALAARTIWLPRETVTRLLEDQRHGRFDRVIEVPPNGPLAQMAERLNDRAIHLAQNGTAPTRLQVSLPVSARLPVFLLALGTETTASFLPILAGSVERPEAITAPVAAALPLVFYLLSAAILGPIAGRLGRRIGPKRAFSWSVLPILVGLVVMAFSANLLGIALGRMAVGGGYTLAVSACSAFMLRAGGRTIATQMQASLNTALFGGVLAGSVIGGIAAFEAGYVVAILLGAGAVLAAYPVARWGLSGPAGQVRKLQPVAIDDTANRRAFVMFVAFLAVPASASTAMVIWYLVPLVLTAEGFDAAMIARIVMLYYLAAILIAPLASHVCAAARISDRLAAMGGAGVAAGTLIGAGADTLSPIAMVALLGVGHAVLRAPLYALVVRAIGQHTEWIDHFRVAERLGAVAAFATATLFLGRDNPAAIYAVLGTLSLAGLVLIVILTPTTTKQRVSRT</sequence>
<dbReference type="OrthoDB" id="7786710at2"/>
<dbReference type="SUPFAM" id="SSF103473">
    <property type="entry name" value="MFS general substrate transporter"/>
    <property type="match status" value="1"/>
</dbReference>
<feature type="transmembrane region" description="Helical" evidence="4">
    <location>
        <begin position="372"/>
        <end position="392"/>
    </location>
</feature>
<dbReference type="STRING" id="53501.SAMN04488043_10171"/>
<feature type="transmembrane region" description="Helical" evidence="4">
    <location>
        <begin position="442"/>
        <end position="465"/>
    </location>
</feature>
<feature type="transmembrane region" description="Helical" evidence="4">
    <location>
        <begin position="310"/>
        <end position="336"/>
    </location>
</feature>
<feature type="transmembrane region" description="Helical" evidence="4">
    <location>
        <begin position="274"/>
        <end position="298"/>
    </location>
</feature>
<accession>A0A0P1G348</accession>
<evidence type="ECO:0000313" key="6">
    <source>
        <dbReference type="Proteomes" id="UP000051587"/>
    </source>
</evidence>
<keyword evidence="1 4" id="KW-0812">Transmembrane</keyword>
<organism evidence="5 6">
    <name type="scientific">Thalassovita gelatinovora</name>
    <name type="common">Thalassobius gelatinovorus</name>
    <dbReference type="NCBI Taxonomy" id="53501"/>
    <lineage>
        <taxon>Bacteria</taxon>
        <taxon>Pseudomonadati</taxon>
        <taxon>Pseudomonadota</taxon>
        <taxon>Alphaproteobacteria</taxon>
        <taxon>Rhodobacterales</taxon>
        <taxon>Roseobacteraceae</taxon>
        <taxon>Thalassovita</taxon>
    </lineage>
</organism>
<feature type="transmembrane region" description="Helical" evidence="4">
    <location>
        <begin position="594"/>
        <end position="615"/>
    </location>
</feature>
<dbReference type="Pfam" id="PF07690">
    <property type="entry name" value="MFS_1"/>
    <property type="match status" value="1"/>
</dbReference>
<keyword evidence="6" id="KW-1185">Reference proteome</keyword>
<dbReference type="AlphaFoldDB" id="A0A0P1G348"/>
<feature type="transmembrane region" description="Helical" evidence="4">
    <location>
        <begin position="342"/>
        <end position="360"/>
    </location>
</feature>
<feature type="transmembrane region" description="Helical" evidence="4">
    <location>
        <begin position="12"/>
        <end position="34"/>
    </location>
</feature>
<dbReference type="EMBL" id="CYSA01000026">
    <property type="protein sequence ID" value="CUH67750.1"/>
    <property type="molecule type" value="Genomic_DNA"/>
</dbReference>
<evidence type="ECO:0000256" key="1">
    <source>
        <dbReference type="ARBA" id="ARBA00022692"/>
    </source>
</evidence>
<dbReference type="GO" id="GO:0022857">
    <property type="term" value="F:transmembrane transporter activity"/>
    <property type="evidence" value="ECO:0007669"/>
    <property type="project" value="InterPro"/>
</dbReference>
<feature type="transmembrane region" description="Helical" evidence="4">
    <location>
        <begin position="153"/>
        <end position="181"/>
    </location>
</feature>
<protein>
    <submittedName>
        <fullName evidence="5">Major Facilitator Superfamily protein</fullName>
    </submittedName>
</protein>
<feature type="transmembrane region" description="Helical" evidence="4">
    <location>
        <begin position="398"/>
        <end position="418"/>
    </location>
</feature>
<dbReference type="InterPro" id="IPR036259">
    <property type="entry name" value="MFS_trans_sf"/>
</dbReference>
<keyword evidence="3 4" id="KW-0472">Membrane</keyword>
<keyword evidence="2 4" id="KW-1133">Transmembrane helix</keyword>
<reference evidence="5 6" key="1">
    <citation type="submission" date="2015-09" db="EMBL/GenBank/DDBJ databases">
        <authorList>
            <consortium name="Swine Surveillance"/>
        </authorList>
    </citation>
    <scope>NUCLEOTIDE SEQUENCE [LARGE SCALE GENOMIC DNA]</scope>
    <source>
        <strain evidence="5 6">CECT 4357</strain>
    </source>
</reference>
<dbReference type="Proteomes" id="UP000051587">
    <property type="component" value="Unassembled WGS sequence"/>
</dbReference>
<evidence type="ECO:0000256" key="2">
    <source>
        <dbReference type="ARBA" id="ARBA00022989"/>
    </source>
</evidence>
<dbReference type="InterPro" id="IPR011701">
    <property type="entry name" value="MFS"/>
</dbReference>
<gene>
    <name evidence="5" type="ORF">TG4357_03189</name>
</gene>
<proteinExistence type="predicted"/>
<dbReference type="RefSeq" id="WP_058263861.1">
    <property type="nucleotide sequence ID" value="NZ_CP051181.1"/>
</dbReference>
<dbReference type="Gene3D" id="1.20.1250.20">
    <property type="entry name" value="MFS general substrate transporter like domains"/>
    <property type="match status" value="1"/>
</dbReference>
<feature type="transmembrane region" description="Helical" evidence="4">
    <location>
        <begin position="477"/>
        <end position="498"/>
    </location>
</feature>
<feature type="transmembrane region" description="Helical" evidence="4">
    <location>
        <begin position="510"/>
        <end position="528"/>
    </location>
</feature>
<evidence type="ECO:0000256" key="3">
    <source>
        <dbReference type="ARBA" id="ARBA00023136"/>
    </source>
</evidence>
<name>A0A0P1G348_THAGE</name>
<evidence type="ECO:0000256" key="4">
    <source>
        <dbReference type="SAM" id="Phobius"/>
    </source>
</evidence>
<evidence type="ECO:0000313" key="5">
    <source>
        <dbReference type="EMBL" id="CUH67750.1"/>
    </source>
</evidence>